<protein>
    <submittedName>
        <fullName evidence="1">Sel1 repeat family protein</fullName>
    </submittedName>
</protein>
<evidence type="ECO:0000313" key="1">
    <source>
        <dbReference type="EMBL" id="TCC99443.1"/>
    </source>
</evidence>
<dbReference type="SMART" id="SM00671">
    <property type="entry name" value="SEL1"/>
    <property type="match status" value="1"/>
</dbReference>
<dbReference type="OrthoDB" id="6064897at2"/>
<dbReference type="SUPFAM" id="SSF81901">
    <property type="entry name" value="HCP-like"/>
    <property type="match status" value="1"/>
</dbReference>
<dbReference type="PANTHER" id="PTHR11102:SF160">
    <property type="entry name" value="ERAD-ASSOCIATED E3 UBIQUITIN-PROTEIN LIGASE COMPONENT HRD3"/>
    <property type="match status" value="1"/>
</dbReference>
<dbReference type="InterPro" id="IPR050767">
    <property type="entry name" value="Sel1_AlgK"/>
</dbReference>
<comment type="caution">
    <text evidence="1">The sequence shown here is derived from an EMBL/GenBank/DDBJ whole genome shotgun (WGS) entry which is preliminary data.</text>
</comment>
<name>A0A4R0NJH2_9SPHI</name>
<dbReference type="Proteomes" id="UP000291117">
    <property type="component" value="Unassembled WGS sequence"/>
</dbReference>
<dbReference type="Pfam" id="PF08238">
    <property type="entry name" value="Sel1"/>
    <property type="match status" value="2"/>
</dbReference>
<dbReference type="PANTHER" id="PTHR11102">
    <property type="entry name" value="SEL-1-LIKE PROTEIN"/>
    <property type="match status" value="1"/>
</dbReference>
<dbReference type="Gene3D" id="1.25.40.10">
    <property type="entry name" value="Tetratricopeptide repeat domain"/>
    <property type="match status" value="1"/>
</dbReference>
<gene>
    <name evidence="1" type="ORF">EZ444_01840</name>
</gene>
<dbReference type="InterPro" id="IPR006597">
    <property type="entry name" value="Sel1-like"/>
</dbReference>
<dbReference type="AlphaFoldDB" id="A0A4R0NJH2"/>
<evidence type="ECO:0000313" key="2">
    <source>
        <dbReference type="Proteomes" id="UP000291117"/>
    </source>
</evidence>
<dbReference type="EMBL" id="SJSM01000001">
    <property type="protein sequence ID" value="TCC99443.1"/>
    <property type="molecule type" value="Genomic_DNA"/>
</dbReference>
<organism evidence="1 2">
    <name type="scientific">Pedobacter hiemivivus</name>
    <dbReference type="NCBI Taxonomy" id="2530454"/>
    <lineage>
        <taxon>Bacteria</taxon>
        <taxon>Pseudomonadati</taxon>
        <taxon>Bacteroidota</taxon>
        <taxon>Sphingobacteriia</taxon>
        <taxon>Sphingobacteriales</taxon>
        <taxon>Sphingobacteriaceae</taxon>
        <taxon>Pedobacter</taxon>
    </lineage>
</organism>
<reference evidence="1 2" key="1">
    <citation type="submission" date="2019-02" db="EMBL/GenBank/DDBJ databases">
        <title>Pedobacter sp. RP-3-8 sp. nov., isolated from Arctic soil.</title>
        <authorList>
            <person name="Dahal R.H."/>
        </authorList>
    </citation>
    <scope>NUCLEOTIDE SEQUENCE [LARGE SCALE GENOMIC DNA]</scope>
    <source>
        <strain evidence="1 2">RP-3-8</strain>
    </source>
</reference>
<proteinExistence type="predicted"/>
<sequence length="146" mass="17233">MKGQRIYSKAMLIKSKFYEESNLTAKDKRDLYDQYFKLIKKAAYLGYKEAMYEYAQQFENMSFLGVENPWFNPKKMNFWYHKAIEAGHPEAYNNLAIIYEMGQGVEKNYDKALEFYKKSAELGSVLGKKNYKIMLKDMAKGGRHNK</sequence>
<dbReference type="InterPro" id="IPR011990">
    <property type="entry name" value="TPR-like_helical_dom_sf"/>
</dbReference>
<dbReference type="RefSeq" id="WP_131606654.1">
    <property type="nucleotide sequence ID" value="NZ_SJSM01000001.1"/>
</dbReference>
<accession>A0A4R0NJH2</accession>
<keyword evidence="2" id="KW-1185">Reference proteome</keyword>